<dbReference type="SUPFAM" id="SSF51126">
    <property type="entry name" value="Pectin lyase-like"/>
    <property type="match status" value="1"/>
</dbReference>
<evidence type="ECO:0000256" key="1">
    <source>
        <dbReference type="SAM" id="MobiDB-lite"/>
    </source>
</evidence>
<evidence type="ECO:0000256" key="2">
    <source>
        <dbReference type="SAM" id="SignalP"/>
    </source>
</evidence>
<dbReference type="InterPro" id="IPR011050">
    <property type="entry name" value="Pectin_lyase_fold/virulence"/>
</dbReference>
<feature type="region of interest" description="Disordered" evidence="1">
    <location>
        <begin position="38"/>
        <end position="73"/>
    </location>
</feature>
<protein>
    <recommendedName>
        <fullName evidence="5">Right handed beta helix domain-containing protein</fullName>
    </recommendedName>
</protein>
<sequence>MRRLMFAATAFLLAGCQTSDPVQGQAAAAGAAEVAVAPASPTAASPTPKAVRKVKPKLKPEPKPTPTASVTRMASRSGFPTEATTGVPSGTRLTVVTGDQVFSASGQIIEGKDFRGFVKVRGKNITFRNCIFRGRATSDNAALLNTEAGVGTVVEDSEFVPSNPSATIDGIWAEDTRIYRVDVHGSVDGIKADSDTLVQDSYIHDMKWFAHDPNQGGGPTHNDGVQSFGGEARVTLRHNRIDMSGLKDANAAWQSSARDSLAEGNLFDGGGCTLNFSHQVLNGSLTGIRLVGNRFGRNSFFDCPILLSTKSFLAENRGNVFDDTGKPIPAPQRHD</sequence>
<gene>
    <name evidence="3" type="ORF">Pka01_15690</name>
</gene>
<evidence type="ECO:0000313" key="3">
    <source>
        <dbReference type="EMBL" id="GIG78442.1"/>
    </source>
</evidence>
<evidence type="ECO:0000313" key="4">
    <source>
        <dbReference type="Proteomes" id="UP000630097"/>
    </source>
</evidence>
<name>A0A8J3LUF1_9ACTN</name>
<accession>A0A8J3LUF1</accession>
<keyword evidence="2" id="KW-0732">Signal</keyword>
<dbReference type="PROSITE" id="PS51257">
    <property type="entry name" value="PROKAR_LIPOPROTEIN"/>
    <property type="match status" value="1"/>
</dbReference>
<feature type="signal peptide" evidence="2">
    <location>
        <begin position="1"/>
        <end position="19"/>
    </location>
</feature>
<comment type="caution">
    <text evidence="3">The sequence shown here is derived from an EMBL/GenBank/DDBJ whole genome shotgun (WGS) entry which is preliminary data.</text>
</comment>
<feature type="compositionally biased region" description="Low complexity" evidence="1">
    <location>
        <begin position="38"/>
        <end position="49"/>
    </location>
</feature>
<dbReference type="Proteomes" id="UP000630097">
    <property type="component" value="Unassembled WGS sequence"/>
</dbReference>
<dbReference type="AlphaFoldDB" id="A0A8J3LUF1"/>
<dbReference type="EMBL" id="BONV01000004">
    <property type="protein sequence ID" value="GIG78442.1"/>
    <property type="molecule type" value="Genomic_DNA"/>
</dbReference>
<dbReference type="RefSeq" id="WP_203881911.1">
    <property type="nucleotide sequence ID" value="NZ_BAABHH010000006.1"/>
</dbReference>
<feature type="chain" id="PRO_5038842032" description="Right handed beta helix domain-containing protein" evidence="2">
    <location>
        <begin position="20"/>
        <end position="335"/>
    </location>
</feature>
<evidence type="ECO:0008006" key="5">
    <source>
        <dbReference type="Google" id="ProtNLM"/>
    </source>
</evidence>
<reference evidence="3 4" key="1">
    <citation type="submission" date="2021-01" db="EMBL/GenBank/DDBJ databases">
        <title>Whole genome shotgun sequence of Planotetraspora kaengkrachanensis NBRC 104272.</title>
        <authorList>
            <person name="Komaki H."/>
            <person name="Tamura T."/>
        </authorList>
    </citation>
    <scope>NUCLEOTIDE SEQUENCE [LARGE SCALE GENOMIC DNA]</scope>
    <source>
        <strain evidence="3 4">NBRC 104272</strain>
    </source>
</reference>
<proteinExistence type="predicted"/>
<keyword evidence="4" id="KW-1185">Reference proteome</keyword>
<organism evidence="3 4">
    <name type="scientific">Planotetraspora kaengkrachanensis</name>
    <dbReference type="NCBI Taxonomy" id="575193"/>
    <lineage>
        <taxon>Bacteria</taxon>
        <taxon>Bacillati</taxon>
        <taxon>Actinomycetota</taxon>
        <taxon>Actinomycetes</taxon>
        <taxon>Streptosporangiales</taxon>
        <taxon>Streptosporangiaceae</taxon>
        <taxon>Planotetraspora</taxon>
    </lineage>
</organism>